<gene>
    <name evidence="2" type="ORF">NXZ79_08045</name>
</gene>
<keyword evidence="3" id="KW-1185">Reference proteome</keyword>
<keyword evidence="1" id="KW-1133">Transmembrane helix</keyword>
<reference evidence="2 3" key="1">
    <citation type="submission" date="2022-08" db="EMBL/GenBank/DDBJ databases">
        <title>Lysinibacillus sequencing.</title>
        <authorList>
            <person name="Dunlap C."/>
        </authorList>
    </citation>
    <scope>NUCLEOTIDE SEQUENCE [LARGE SCALE GENOMIC DNA]</scope>
    <source>
        <strain evidence="2 3">PB211</strain>
    </source>
</reference>
<proteinExistence type="predicted"/>
<protein>
    <recommendedName>
        <fullName evidence="4">TFIIB-type zinc ribbon-containing protein</fullName>
    </recommendedName>
</protein>
<name>A0ABT2DM78_9BACI</name>
<dbReference type="RefSeq" id="WP_012294730.1">
    <property type="nucleotide sequence ID" value="NZ_JANTOO010000010.1"/>
</dbReference>
<dbReference type="Proteomes" id="UP001525021">
    <property type="component" value="Unassembled WGS sequence"/>
</dbReference>
<evidence type="ECO:0000313" key="3">
    <source>
        <dbReference type="Proteomes" id="UP001525021"/>
    </source>
</evidence>
<dbReference type="EMBL" id="JANTOO010000010">
    <property type="protein sequence ID" value="MCS1395988.1"/>
    <property type="molecule type" value="Genomic_DNA"/>
</dbReference>
<keyword evidence="1" id="KW-0472">Membrane</keyword>
<accession>A0ABT2DM78</accession>
<evidence type="ECO:0000313" key="2">
    <source>
        <dbReference type="EMBL" id="MCS1395988.1"/>
    </source>
</evidence>
<organism evidence="2 3">
    <name type="scientific">Lysinibacillus pinottii</name>
    <dbReference type="NCBI Taxonomy" id="2973932"/>
    <lineage>
        <taxon>Bacteria</taxon>
        <taxon>Bacillati</taxon>
        <taxon>Bacillota</taxon>
        <taxon>Bacilli</taxon>
        <taxon>Bacillales</taxon>
        <taxon>Bacillaceae</taxon>
        <taxon>Lysinibacillus</taxon>
    </lineage>
</organism>
<evidence type="ECO:0000256" key="1">
    <source>
        <dbReference type="SAM" id="Phobius"/>
    </source>
</evidence>
<comment type="caution">
    <text evidence="2">The sequence shown here is derived from an EMBL/GenBank/DDBJ whole genome shotgun (WGS) entry which is preliminary data.</text>
</comment>
<keyword evidence="1" id="KW-0812">Transmembrane</keyword>
<feature type="transmembrane region" description="Helical" evidence="1">
    <location>
        <begin position="66"/>
        <end position="84"/>
    </location>
</feature>
<sequence>MNNCPNCLANTPFKKVYRDGLVFVKCEYCNTIFEDKTTTKKTREVSERIRNEIQNDVQNEKSSGKVFVIVIGLMILIFIIDTLSKLN</sequence>
<evidence type="ECO:0008006" key="4">
    <source>
        <dbReference type="Google" id="ProtNLM"/>
    </source>
</evidence>